<dbReference type="SUPFAM" id="SSF51206">
    <property type="entry name" value="cAMP-binding domain-like"/>
    <property type="match status" value="1"/>
</dbReference>
<proteinExistence type="predicted"/>
<feature type="domain" description="HTH crp-type" evidence="5">
    <location>
        <begin position="161"/>
        <end position="235"/>
    </location>
</feature>
<keyword evidence="3" id="KW-0804">Transcription</keyword>
<reference evidence="6" key="1">
    <citation type="submission" date="2021-04" db="EMBL/GenBank/DDBJ databases">
        <title>Genome based classification of Actinospica acidithermotolerans sp. nov., an actinobacterium isolated from an Indonesian hot spring.</title>
        <authorList>
            <person name="Kusuma A.B."/>
            <person name="Putra K.E."/>
            <person name="Nafisah S."/>
            <person name="Loh J."/>
            <person name="Nouioui I."/>
            <person name="Goodfellow M."/>
        </authorList>
    </citation>
    <scope>NUCLEOTIDE SEQUENCE</scope>
    <source>
        <strain evidence="6">MGRD01-02</strain>
    </source>
</reference>
<dbReference type="GO" id="GO:0003677">
    <property type="term" value="F:DNA binding"/>
    <property type="evidence" value="ECO:0007669"/>
    <property type="project" value="UniProtKB-KW"/>
</dbReference>
<dbReference type="AlphaFoldDB" id="A0A941EF57"/>
<dbReference type="SMART" id="SM00100">
    <property type="entry name" value="cNMP"/>
    <property type="match status" value="1"/>
</dbReference>
<dbReference type="InterPro" id="IPR000595">
    <property type="entry name" value="cNMP-bd_dom"/>
</dbReference>
<dbReference type="InterPro" id="IPR050397">
    <property type="entry name" value="Env_Response_Regulators"/>
</dbReference>
<dbReference type="PROSITE" id="PS51063">
    <property type="entry name" value="HTH_CRP_2"/>
    <property type="match status" value="1"/>
</dbReference>
<dbReference type="Gene3D" id="1.10.10.10">
    <property type="entry name" value="Winged helix-like DNA-binding domain superfamily/Winged helix DNA-binding domain"/>
    <property type="match status" value="1"/>
</dbReference>
<keyword evidence="1" id="KW-0805">Transcription regulation</keyword>
<name>A0A941EF57_9ACTN</name>
<evidence type="ECO:0000313" key="6">
    <source>
        <dbReference type="EMBL" id="MBR7827934.1"/>
    </source>
</evidence>
<dbReference type="CDD" id="cd00038">
    <property type="entry name" value="CAP_ED"/>
    <property type="match status" value="1"/>
</dbReference>
<dbReference type="InterPro" id="IPR036388">
    <property type="entry name" value="WH-like_DNA-bd_sf"/>
</dbReference>
<dbReference type="EMBL" id="JAGSOH010000045">
    <property type="protein sequence ID" value="MBR7827934.1"/>
    <property type="molecule type" value="Genomic_DNA"/>
</dbReference>
<dbReference type="Pfam" id="PF00027">
    <property type="entry name" value="cNMP_binding"/>
    <property type="match status" value="1"/>
</dbReference>
<dbReference type="InterPro" id="IPR018490">
    <property type="entry name" value="cNMP-bd_dom_sf"/>
</dbReference>
<dbReference type="RefSeq" id="WP_212519075.1">
    <property type="nucleotide sequence ID" value="NZ_JAGSOH010000045.1"/>
</dbReference>
<evidence type="ECO:0000256" key="1">
    <source>
        <dbReference type="ARBA" id="ARBA00023015"/>
    </source>
</evidence>
<protein>
    <submittedName>
        <fullName evidence="6">Crp/Fnr family transcriptional regulator</fullName>
    </submittedName>
</protein>
<dbReference type="Pfam" id="PF13545">
    <property type="entry name" value="HTH_Crp_2"/>
    <property type="match status" value="1"/>
</dbReference>
<evidence type="ECO:0000256" key="2">
    <source>
        <dbReference type="ARBA" id="ARBA00023125"/>
    </source>
</evidence>
<dbReference type="Proteomes" id="UP000676325">
    <property type="component" value="Unassembled WGS sequence"/>
</dbReference>
<dbReference type="PROSITE" id="PS50042">
    <property type="entry name" value="CNMP_BINDING_3"/>
    <property type="match status" value="1"/>
</dbReference>
<evidence type="ECO:0000313" key="7">
    <source>
        <dbReference type="Proteomes" id="UP000676325"/>
    </source>
</evidence>
<accession>A0A941EF57</accession>
<dbReference type="PANTHER" id="PTHR24567">
    <property type="entry name" value="CRP FAMILY TRANSCRIPTIONAL REGULATORY PROTEIN"/>
    <property type="match status" value="1"/>
</dbReference>
<organism evidence="6 7">
    <name type="scientific">Actinospica acidithermotolerans</name>
    <dbReference type="NCBI Taxonomy" id="2828514"/>
    <lineage>
        <taxon>Bacteria</taxon>
        <taxon>Bacillati</taxon>
        <taxon>Actinomycetota</taxon>
        <taxon>Actinomycetes</taxon>
        <taxon>Catenulisporales</taxon>
        <taxon>Actinospicaceae</taxon>
        <taxon>Actinospica</taxon>
    </lineage>
</organism>
<comment type="caution">
    <text evidence="6">The sequence shown here is derived from an EMBL/GenBank/DDBJ whole genome shotgun (WGS) entry which is preliminary data.</text>
</comment>
<dbReference type="InterPro" id="IPR012318">
    <property type="entry name" value="HTH_CRP"/>
</dbReference>
<dbReference type="InterPro" id="IPR036390">
    <property type="entry name" value="WH_DNA-bd_sf"/>
</dbReference>
<dbReference type="SUPFAM" id="SSF46785">
    <property type="entry name" value="Winged helix' DNA-binding domain"/>
    <property type="match status" value="1"/>
</dbReference>
<evidence type="ECO:0000259" key="4">
    <source>
        <dbReference type="PROSITE" id="PS50042"/>
    </source>
</evidence>
<dbReference type="GO" id="GO:0003700">
    <property type="term" value="F:DNA-binding transcription factor activity"/>
    <property type="evidence" value="ECO:0007669"/>
    <property type="project" value="TreeGrafter"/>
</dbReference>
<feature type="domain" description="Cyclic nucleotide-binding" evidence="4">
    <location>
        <begin position="25"/>
        <end position="128"/>
    </location>
</feature>
<dbReference type="Gene3D" id="2.60.120.10">
    <property type="entry name" value="Jelly Rolls"/>
    <property type="match status" value="1"/>
</dbReference>
<gene>
    <name evidence="6" type="ORF">KDK95_16575</name>
</gene>
<keyword evidence="7" id="KW-1185">Reference proteome</keyword>
<sequence>MGSAFDQDVRALIDSCQADWLPSSFLGRLPRPALDAFQAAGTLVRFRPKEILITEDDAETDVFLLLSSCVKVTAALDADGHALLAIRVGGDIVGEIAATDGGRRVATVRACGREPVYAIRLAQADFHREASAYPDVLLRLSGAIGRKLRTATRRRVDYSGQPPLIRLARVLVELADDYGQPLGGKSIMIGVDLTKLELGTLVGVTQTTAERALRTMREQGLIDTRGRRPIVRDAEAMRALARPLSQTDK</sequence>
<keyword evidence="2" id="KW-0238">DNA-binding</keyword>
<dbReference type="GO" id="GO:0005829">
    <property type="term" value="C:cytosol"/>
    <property type="evidence" value="ECO:0007669"/>
    <property type="project" value="TreeGrafter"/>
</dbReference>
<evidence type="ECO:0000256" key="3">
    <source>
        <dbReference type="ARBA" id="ARBA00023163"/>
    </source>
</evidence>
<dbReference type="PANTHER" id="PTHR24567:SF68">
    <property type="entry name" value="DNA-BINDING TRANSCRIPTIONAL DUAL REGULATOR CRP"/>
    <property type="match status" value="1"/>
</dbReference>
<dbReference type="InterPro" id="IPR014710">
    <property type="entry name" value="RmlC-like_jellyroll"/>
</dbReference>
<evidence type="ECO:0000259" key="5">
    <source>
        <dbReference type="PROSITE" id="PS51063"/>
    </source>
</evidence>